<dbReference type="EMBL" id="VFNV01000001">
    <property type="protein sequence ID" value="TQK76235.1"/>
    <property type="molecule type" value="Genomic_DNA"/>
</dbReference>
<dbReference type="RefSeq" id="WP_170207872.1">
    <property type="nucleotide sequence ID" value="NZ_BAAATB010000002.1"/>
</dbReference>
<evidence type="ECO:0000259" key="1">
    <source>
        <dbReference type="Pfam" id="PF00535"/>
    </source>
</evidence>
<evidence type="ECO:0000313" key="2">
    <source>
        <dbReference type="EMBL" id="TQK76235.1"/>
    </source>
</evidence>
<protein>
    <submittedName>
        <fullName evidence="2">Glycosyltransferase involved in cell wall biosynthesis</fullName>
    </submittedName>
</protein>
<dbReference type="Gene3D" id="3.90.550.10">
    <property type="entry name" value="Spore Coat Polysaccharide Biosynthesis Protein SpsA, Chain A"/>
    <property type="match status" value="1"/>
</dbReference>
<dbReference type="InterPro" id="IPR029044">
    <property type="entry name" value="Nucleotide-diphossugar_trans"/>
</dbReference>
<dbReference type="Proteomes" id="UP000316181">
    <property type="component" value="Unassembled WGS sequence"/>
</dbReference>
<dbReference type="InterPro" id="IPR001173">
    <property type="entry name" value="Glyco_trans_2-like"/>
</dbReference>
<keyword evidence="2" id="KW-0808">Transferase</keyword>
<dbReference type="AlphaFoldDB" id="A0A542SNV8"/>
<proteinExistence type="predicted"/>
<dbReference type="GO" id="GO:0016740">
    <property type="term" value="F:transferase activity"/>
    <property type="evidence" value="ECO:0007669"/>
    <property type="project" value="UniProtKB-KW"/>
</dbReference>
<dbReference type="CDD" id="cd00761">
    <property type="entry name" value="Glyco_tranf_GTA_type"/>
    <property type="match status" value="1"/>
</dbReference>
<dbReference type="SUPFAM" id="SSF53448">
    <property type="entry name" value="Nucleotide-diphospho-sugar transferases"/>
    <property type="match status" value="1"/>
</dbReference>
<comment type="caution">
    <text evidence="2">The sequence shown here is derived from an EMBL/GenBank/DDBJ whole genome shotgun (WGS) entry which is preliminary data.</text>
</comment>
<keyword evidence="3" id="KW-1185">Reference proteome</keyword>
<evidence type="ECO:0000313" key="3">
    <source>
        <dbReference type="Proteomes" id="UP000316181"/>
    </source>
</evidence>
<sequence length="359" mass="39684">MQSDEDLDVDVIIAVHNDRRPLERAAASVLEATRARVRVTVVAHNTDPRAIRDRLGALYADPRLRLLALEDGIPSPSGPFNLGLDAATARYTSLLGSDDYLAPGAVDSWLSRAAQCRANVVIAALRHDDGARVPTPVVRPRLRSTLDVKRDRLMYRSAPLGLVDRSAFGHLRFAADHPVGEDLPYVCQLWLQGRVAYDRRGPAYIIGSEATDRVTFTPRSIADEFRYLPSILAAQWFTSAAIPTQSAIVAKFLRIHVFGAIYYRSDPSWWDGAEREHLAQVTWALIREGHGIERVLSRADNDVIAAALDPAVPAARLVAAARRRRRFTRPAALIPARPASLLHREAPLRFMAASYLGTL</sequence>
<accession>A0A542SNV8</accession>
<feature type="domain" description="Glycosyltransferase 2-like" evidence="1">
    <location>
        <begin position="11"/>
        <end position="167"/>
    </location>
</feature>
<gene>
    <name evidence="2" type="ORF">FB389_0895</name>
</gene>
<dbReference type="Pfam" id="PF00535">
    <property type="entry name" value="Glycos_transf_2"/>
    <property type="match status" value="1"/>
</dbReference>
<organism evidence="2 3">
    <name type="scientific">Rarobacter incanus</name>
    <dbReference type="NCBI Taxonomy" id="153494"/>
    <lineage>
        <taxon>Bacteria</taxon>
        <taxon>Bacillati</taxon>
        <taxon>Actinomycetota</taxon>
        <taxon>Actinomycetes</taxon>
        <taxon>Micrococcales</taxon>
        <taxon>Rarobacteraceae</taxon>
        <taxon>Rarobacter</taxon>
    </lineage>
</organism>
<name>A0A542SNV8_9MICO</name>
<reference evidence="2 3" key="1">
    <citation type="submission" date="2019-06" db="EMBL/GenBank/DDBJ databases">
        <title>Sequencing the genomes of 1000 actinobacteria strains.</title>
        <authorList>
            <person name="Klenk H.-P."/>
        </authorList>
    </citation>
    <scope>NUCLEOTIDE SEQUENCE [LARGE SCALE GENOMIC DNA]</scope>
    <source>
        <strain evidence="2 3">DSM 10596</strain>
    </source>
</reference>